<dbReference type="Proteomes" id="UP000002730">
    <property type="component" value="Chromosome"/>
</dbReference>
<feature type="domain" description="HTH luxR-type" evidence="5">
    <location>
        <begin position="828"/>
        <end position="893"/>
    </location>
</feature>
<dbReference type="AlphaFoldDB" id="D9SQG0"/>
<keyword evidence="7" id="KW-1185">Reference proteome</keyword>
<evidence type="ECO:0000259" key="5">
    <source>
        <dbReference type="PROSITE" id="PS50043"/>
    </source>
</evidence>
<reference evidence="6 7" key="1">
    <citation type="submission" date="2010-08" db="EMBL/GenBank/DDBJ databases">
        <title>Complete sequence of Clostridium cellulovorans 743B.</title>
        <authorList>
            <consortium name="US DOE Joint Genome Institute"/>
            <person name="Lucas S."/>
            <person name="Copeland A."/>
            <person name="Lapidus A."/>
            <person name="Cheng J.-F."/>
            <person name="Bruce D."/>
            <person name="Goodwin L."/>
            <person name="Pitluck S."/>
            <person name="Chertkov O."/>
            <person name="Detter J.C."/>
            <person name="Han C."/>
            <person name="Tapia R."/>
            <person name="Land M."/>
            <person name="Hauser L."/>
            <person name="Chang Y.-J."/>
            <person name="Jeffries C."/>
            <person name="Kyrpides N."/>
            <person name="Ivanova N."/>
            <person name="Mikhailova N."/>
            <person name="Hemme C.L."/>
            <person name="Woyke T."/>
        </authorList>
    </citation>
    <scope>NUCLEOTIDE SEQUENCE [LARGE SCALE GENOMIC DNA]</scope>
    <source>
        <strain evidence="7">ATCC 35296 / DSM 3052 / OCM 3 / 743B</strain>
    </source>
</reference>
<dbReference type="InterPro" id="IPR041617">
    <property type="entry name" value="TPR_MalT"/>
</dbReference>
<gene>
    <name evidence="6" type="ordered locus">Clocel_0451</name>
</gene>
<dbReference type="HOGENOM" id="CLU_006325_2_0_9"/>
<dbReference type="InterPro" id="IPR016032">
    <property type="entry name" value="Sig_transdc_resp-reg_C-effctor"/>
</dbReference>
<evidence type="ECO:0000256" key="2">
    <source>
        <dbReference type="ARBA" id="ARBA00023125"/>
    </source>
</evidence>
<evidence type="ECO:0000256" key="3">
    <source>
        <dbReference type="ARBA" id="ARBA00023163"/>
    </source>
</evidence>
<dbReference type="RefSeq" id="WP_010075003.1">
    <property type="nucleotide sequence ID" value="NC_014393.1"/>
</dbReference>
<dbReference type="GO" id="GO:0006355">
    <property type="term" value="P:regulation of DNA-templated transcription"/>
    <property type="evidence" value="ECO:0007669"/>
    <property type="project" value="InterPro"/>
</dbReference>
<sequence length="895" mass="103139">MYQESSLINTKLNIPILSSKVIKRTNLFKKLNSFLDYRLILVTAPAGYGKTTLITSWLSEKKKNKSTVAWLSLGEEDNEAECFWSYFFLSVYKKISEINHCIEDSKSFYNESATFNNLYLSHFINTIAKINEGIIIVIDDFHLITNDKIIENMKFLIKNMPDNMHLLLISRNLPQLGLPRLRAADSVLEINQYDLCFTPEETTEFFEKVSGTKFTYDIYHKVWSESEGWIAGIQMIGLSMKNSSRNITGDQDGKNNKFVFEYIAEEVFLSLEEDTKKFLLYTSIIDEFSCALCDYLLDINNSSELIKEIEKANLFLVSIDNEQSCFRYHNLFRNFLRKQLEKLGIETIHKLFNKVARWYENSNQLNKAVESYIKGKNFHKAVSIIEQLSGEIACRGEARVLHKWNQLLPIDIVKSNTRLIMNSAWAMVAEGDIGKVSEYIKMVQACEAVSFLKRSKGDEERDSQVRVEILALNSSANLTIINEVEEIITDCEKAIPYLNEEEFLTQLIFFNIARAYFLKGELGKAIHYFQKSLERSIKTKETYFRILTNKALTIYKKLQGNYKEAKQELEELISSLKVNGDVISPVLGILYAELADIHYQWNEIDKAMELAREGLALGLAGEDSWVIAENNLILAKLYNATNFHKEYQEIVDKTKKYLTDNKFFDTSLKFDSFNAEIMLSKGKVNPVLAWLSDIAPVISDDLIAIYPEVFIVKVKLYIYENQFDKARELISTIDKNVEKYQLNKVLVETKILSAKVYKKLGYIAKAISEIEKAMELSWQQKITRIFLDEGSWMEDMLKKLKNRLSGDDVSLYLDYLLVSFNSTSEIIIAVEDELLSKREIEILQSLEQGATNSEIAEKSFVSINTVKTHLLNIYTKLDVHSRTRAVVKAKELKLI</sequence>
<dbReference type="InterPro" id="IPR011990">
    <property type="entry name" value="TPR-like_helical_dom_sf"/>
</dbReference>
<dbReference type="PANTHER" id="PTHR44688">
    <property type="entry name" value="DNA-BINDING TRANSCRIPTIONAL ACTIVATOR DEVR_DOSR"/>
    <property type="match status" value="1"/>
</dbReference>
<dbReference type="SUPFAM" id="SSF52540">
    <property type="entry name" value="P-loop containing nucleoside triphosphate hydrolases"/>
    <property type="match status" value="1"/>
</dbReference>
<dbReference type="InterPro" id="IPR027417">
    <property type="entry name" value="P-loop_NTPase"/>
</dbReference>
<dbReference type="EMBL" id="CP002160">
    <property type="protein sequence ID" value="ADL50227.1"/>
    <property type="molecule type" value="Genomic_DNA"/>
</dbReference>
<feature type="repeat" description="TPR" evidence="4">
    <location>
        <begin position="506"/>
        <end position="539"/>
    </location>
</feature>
<dbReference type="PROSITE" id="PS50043">
    <property type="entry name" value="HTH_LUXR_2"/>
    <property type="match status" value="1"/>
</dbReference>
<keyword evidence="2" id="KW-0238">DNA-binding</keyword>
<name>D9SQG0_CLOC7</name>
<evidence type="ECO:0000256" key="4">
    <source>
        <dbReference type="PROSITE-ProRule" id="PRU00339"/>
    </source>
</evidence>
<proteinExistence type="predicted"/>
<dbReference type="InterPro" id="IPR059106">
    <property type="entry name" value="WHD_MalT"/>
</dbReference>
<dbReference type="InterPro" id="IPR036388">
    <property type="entry name" value="WH-like_DNA-bd_sf"/>
</dbReference>
<organism evidence="6 7">
    <name type="scientific">Clostridium cellulovorans (strain ATCC 35296 / DSM 3052 / OCM 3 / 743B)</name>
    <dbReference type="NCBI Taxonomy" id="573061"/>
    <lineage>
        <taxon>Bacteria</taxon>
        <taxon>Bacillati</taxon>
        <taxon>Bacillota</taxon>
        <taxon>Clostridia</taxon>
        <taxon>Eubacteriales</taxon>
        <taxon>Clostridiaceae</taxon>
        <taxon>Clostridium</taxon>
    </lineage>
</organism>
<keyword evidence="1" id="KW-0805">Transcription regulation</keyword>
<accession>D9SQG0</accession>
<evidence type="ECO:0000313" key="6">
    <source>
        <dbReference type="EMBL" id="ADL50227.1"/>
    </source>
</evidence>
<dbReference type="Gene3D" id="3.40.50.300">
    <property type="entry name" value="P-loop containing nucleotide triphosphate hydrolases"/>
    <property type="match status" value="1"/>
</dbReference>
<dbReference type="Pfam" id="PF00196">
    <property type="entry name" value="GerE"/>
    <property type="match status" value="1"/>
</dbReference>
<dbReference type="Pfam" id="PF17874">
    <property type="entry name" value="TPR_MalT"/>
    <property type="match status" value="1"/>
</dbReference>
<dbReference type="GO" id="GO:0003677">
    <property type="term" value="F:DNA binding"/>
    <property type="evidence" value="ECO:0007669"/>
    <property type="project" value="UniProtKB-KW"/>
</dbReference>
<dbReference type="InterPro" id="IPR019734">
    <property type="entry name" value="TPR_rpt"/>
</dbReference>
<keyword evidence="3" id="KW-0804">Transcription</keyword>
<evidence type="ECO:0000313" key="7">
    <source>
        <dbReference type="Proteomes" id="UP000002730"/>
    </source>
</evidence>
<dbReference type="SMART" id="SM00421">
    <property type="entry name" value="HTH_LUXR"/>
    <property type="match status" value="1"/>
</dbReference>
<protein>
    <submittedName>
        <fullName evidence="6">ATP-dependent transcriptional regulator, MalT-like, LuxR family</fullName>
    </submittedName>
</protein>
<dbReference type="SUPFAM" id="SSF46894">
    <property type="entry name" value="C-terminal effector domain of the bipartite response regulators"/>
    <property type="match status" value="1"/>
</dbReference>
<evidence type="ECO:0000256" key="1">
    <source>
        <dbReference type="ARBA" id="ARBA00023015"/>
    </source>
</evidence>
<dbReference type="PROSITE" id="PS50005">
    <property type="entry name" value="TPR"/>
    <property type="match status" value="1"/>
</dbReference>
<dbReference type="KEGG" id="ccb:Clocel_0451"/>
<dbReference type="OrthoDB" id="9789465at2"/>
<dbReference type="Gene3D" id="1.10.10.10">
    <property type="entry name" value="Winged helix-like DNA-binding domain superfamily/Winged helix DNA-binding domain"/>
    <property type="match status" value="1"/>
</dbReference>
<dbReference type="CDD" id="cd06170">
    <property type="entry name" value="LuxR_C_like"/>
    <property type="match status" value="1"/>
</dbReference>
<dbReference type="SUPFAM" id="SSF48452">
    <property type="entry name" value="TPR-like"/>
    <property type="match status" value="1"/>
</dbReference>
<dbReference type="Pfam" id="PF25873">
    <property type="entry name" value="WHD_MalT"/>
    <property type="match status" value="1"/>
</dbReference>
<dbReference type="Gene3D" id="1.25.40.10">
    <property type="entry name" value="Tetratricopeptide repeat domain"/>
    <property type="match status" value="1"/>
</dbReference>
<dbReference type="InterPro" id="IPR000792">
    <property type="entry name" value="Tscrpt_reg_LuxR_C"/>
</dbReference>
<dbReference type="PANTHER" id="PTHR44688:SF16">
    <property type="entry name" value="DNA-BINDING TRANSCRIPTIONAL ACTIVATOR DEVR_DOSR"/>
    <property type="match status" value="1"/>
</dbReference>
<dbReference type="PRINTS" id="PR00038">
    <property type="entry name" value="HTHLUXR"/>
</dbReference>
<keyword evidence="4" id="KW-0802">TPR repeat</keyword>
<dbReference type="eggNOG" id="COG2909">
    <property type="taxonomic scope" value="Bacteria"/>
</dbReference>